<keyword evidence="1 7" id="KW-0699">rRNA-binding</keyword>
<protein>
    <recommendedName>
        <fullName evidence="7">Endonuclease MutS2</fullName>
        <ecNumber evidence="7">3.1.-.-</ecNumber>
    </recommendedName>
    <alternativeName>
        <fullName evidence="7">Ribosome-associated protein quality control-upstream factor</fullName>
        <shortName evidence="7">RQC-upstream factor</shortName>
        <shortName evidence="7">RqcU</shortName>
        <ecNumber evidence="7">3.6.4.-</ecNumber>
    </alternativeName>
</protein>
<keyword evidence="3 7" id="KW-0378">Hydrolase</keyword>
<comment type="function">
    <text evidence="7">Acts as a ribosome collision sensor, splitting the ribosome into its 2 subunits. Detects stalled/collided 70S ribosomes which it binds and splits by an ATP-hydrolysis driven conformational change. Acts upstream of the ribosome quality control system (RQC), a ribosome-associated complex that mediates the extraction of incompletely synthesized nascent chains from stalled ribosomes and their subsequent degradation. Probably generates substrates for RQC.</text>
</comment>
<dbReference type="InterPro" id="IPR046893">
    <property type="entry name" value="MSSS"/>
</dbReference>
<dbReference type="HAMAP" id="MF_00092">
    <property type="entry name" value="MutS2"/>
    <property type="match status" value="1"/>
</dbReference>
<dbReference type="GO" id="GO:0004519">
    <property type="term" value="F:endonuclease activity"/>
    <property type="evidence" value="ECO:0007669"/>
    <property type="project" value="UniProtKB-KW"/>
</dbReference>
<dbReference type="InterPro" id="IPR007696">
    <property type="entry name" value="DNA_mismatch_repair_MutS_core"/>
</dbReference>
<dbReference type="SUPFAM" id="SSF52540">
    <property type="entry name" value="P-loop containing nucleoside triphosphate hydrolases"/>
    <property type="match status" value="1"/>
</dbReference>
<dbReference type="SMART" id="SM00382">
    <property type="entry name" value="AAA"/>
    <property type="match status" value="1"/>
</dbReference>
<evidence type="ECO:0000256" key="4">
    <source>
        <dbReference type="ARBA" id="ARBA00022840"/>
    </source>
</evidence>
<dbReference type="Pfam" id="PF00488">
    <property type="entry name" value="MutS_V"/>
    <property type="match status" value="1"/>
</dbReference>
<evidence type="ECO:0000256" key="8">
    <source>
        <dbReference type="SAM" id="MobiDB-lite"/>
    </source>
</evidence>
<reference evidence="10" key="1">
    <citation type="submission" date="2022-12" db="EMBL/GenBank/DDBJ databases">
        <authorList>
            <person name="Bing R.G."/>
            <person name="Willard D.J."/>
            <person name="Manesh M.J.H."/>
            <person name="Laemthong T."/>
            <person name="Crosby J.R."/>
            <person name="Kelly R.M."/>
        </authorList>
    </citation>
    <scope>NUCLEOTIDE SEQUENCE</scope>
    <source>
        <strain evidence="10">DSM 8990</strain>
    </source>
</reference>
<dbReference type="InterPro" id="IPR027417">
    <property type="entry name" value="P-loop_NTPase"/>
</dbReference>
<dbReference type="PANTHER" id="PTHR48466">
    <property type="entry name" value="OS10G0509000 PROTEIN-RELATED"/>
    <property type="match status" value="1"/>
</dbReference>
<dbReference type="InterPro" id="IPR045076">
    <property type="entry name" value="MutS"/>
</dbReference>
<dbReference type="RefSeq" id="WP_045169705.1">
    <property type="nucleotide sequence ID" value="NZ_CP113865.1"/>
</dbReference>
<keyword evidence="5 7" id="KW-0694">RNA-binding</keyword>
<keyword evidence="7 10" id="KW-0255">Endonuclease</keyword>
<dbReference type="CDD" id="cd06503">
    <property type="entry name" value="ATP-synt_Fo_b"/>
    <property type="match status" value="1"/>
</dbReference>
<evidence type="ECO:0000313" key="11">
    <source>
        <dbReference type="Proteomes" id="UP001164909"/>
    </source>
</evidence>
<dbReference type="Pfam" id="PF01713">
    <property type="entry name" value="Smr"/>
    <property type="match status" value="1"/>
</dbReference>
<feature type="compositionally biased region" description="Low complexity" evidence="8">
    <location>
        <begin position="618"/>
        <end position="629"/>
    </location>
</feature>
<dbReference type="InterPro" id="IPR036063">
    <property type="entry name" value="Smr_dom_sf"/>
</dbReference>
<dbReference type="CDD" id="cd03280">
    <property type="entry name" value="ABC_MutS2"/>
    <property type="match status" value="1"/>
</dbReference>
<feature type="region of interest" description="Disordered" evidence="8">
    <location>
        <begin position="618"/>
        <end position="640"/>
    </location>
</feature>
<gene>
    <name evidence="7" type="primary">mutS2</name>
    <name evidence="7" type="synonym">rqcU</name>
    <name evidence="10" type="ORF">OTK00_001488</name>
</gene>
<keyword evidence="6 7" id="KW-0238">DNA-binding</keyword>
<dbReference type="PANTHER" id="PTHR48466:SF2">
    <property type="entry name" value="OS10G0509000 PROTEIN"/>
    <property type="match status" value="1"/>
</dbReference>
<keyword evidence="7" id="KW-0540">Nuclease</keyword>
<evidence type="ECO:0000256" key="1">
    <source>
        <dbReference type="ARBA" id="ARBA00022730"/>
    </source>
</evidence>
<dbReference type="InterPro" id="IPR000432">
    <property type="entry name" value="DNA_mismatch_repair_MutS_C"/>
</dbReference>
<dbReference type="PIRSF" id="PIRSF005814">
    <property type="entry name" value="MutS_YshD"/>
    <property type="match status" value="1"/>
</dbReference>
<evidence type="ECO:0000313" key="10">
    <source>
        <dbReference type="EMBL" id="WAM33027.1"/>
    </source>
</evidence>
<dbReference type="Gene3D" id="3.30.1370.110">
    <property type="match status" value="1"/>
</dbReference>
<evidence type="ECO:0000256" key="3">
    <source>
        <dbReference type="ARBA" id="ARBA00022801"/>
    </source>
</evidence>
<dbReference type="InterPro" id="IPR003593">
    <property type="entry name" value="AAA+_ATPase"/>
</dbReference>
<sequence>MNQKTLKALEYDRIIEILKNMAMSAPAKEYFENLVPSADITNIENELNKVDEGYRYVLKYGNPPVLEFENILPGLKKSKLGATLNPREILQIAKVLRLSHEIRSYLSHTQDFDYLESIKGRLGNFKEIISRIDRTFLSEDEILDTASPVLKEIREKIRKLESRIRDELNSMIRHPKIQRFLQEPIITIRGEKLLLPVKAEYRNEIKGIVHDQSATGATLFIEPFVCVEISNQIRILKNQEKEEIERILQVISSLIASYYNEIESSFYALVELDIVFTKAIWAKEMNAVRPVINTDGIINLKKARHPLIDKDRVVPIDIHLGKDFDVLIITGPNTGGKTVTLKTVGLFCLLCQSGIFIPADEGSQLCVFQKIYADIGDDQSIVQSLSTFSAHMKNIIEITKNADDKTLVLLDEIGAGTDPEEGAALAKAILKYLHKKGCRVIATTHYGELKIFAQQEQRFENASCEFDVKTLRPTYRLLIGIPGRSNALVISSNLGLDRSIVEMARGYLSQKTIELDMIINQMDQKRKEAEESFELAQKLKLEAQSLKAAYEEEKKRFEQEKERIRKKAINEAKEIVERAQYEIENLFKDLRKLAENLKEKEILKELEEKKKEYERLIQSISQQQSQNSDSKTKKPPKDIRQGQKVYVRSFDAVGFVESLPDSKGNLTVQIGIMKLNVNISDIEEVEDEEEKAYIASKNVKLKDKRVDLFIDVRGKTSDDAILDVDKYLDDAYTGGLRQVTIIHGKGTGVLRQAIRNFLKHHPLVKSFRDGTYGEGEQGVTIVELKE</sequence>
<dbReference type="Gene3D" id="3.40.50.300">
    <property type="entry name" value="P-loop containing nucleotide triphosphate hydrolases"/>
    <property type="match status" value="1"/>
</dbReference>
<dbReference type="NCBIfam" id="TIGR01069">
    <property type="entry name" value="mutS2"/>
    <property type="match status" value="1"/>
</dbReference>
<keyword evidence="2 7" id="KW-0547">Nucleotide-binding</keyword>
<keyword evidence="11" id="KW-1185">Reference proteome</keyword>
<evidence type="ECO:0000256" key="2">
    <source>
        <dbReference type="ARBA" id="ARBA00022741"/>
    </source>
</evidence>
<evidence type="ECO:0000256" key="5">
    <source>
        <dbReference type="ARBA" id="ARBA00022884"/>
    </source>
</evidence>
<evidence type="ECO:0000256" key="6">
    <source>
        <dbReference type="ARBA" id="ARBA00023125"/>
    </source>
</evidence>
<dbReference type="InterPro" id="IPR036187">
    <property type="entry name" value="DNA_mismatch_repair_MutS_sf"/>
</dbReference>
<feature type="domain" description="Smr" evidence="9">
    <location>
        <begin position="710"/>
        <end position="785"/>
    </location>
</feature>
<dbReference type="SMART" id="SM00533">
    <property type="entry name" value="MUTSd"/>
    <property type="match status" value="1"/>
</dbReference>
<organism evidence="10 11">
    <name type="scientific">Caldicellulosiruptor morganii</name>
    <dbReference type="NCBI Taxonomy" id="1387555"/>
    <lineage>
        <taxon>Bacteria</taxon>
        <taxon>Bacillati</taxon>
        <taxon>Bacillota</taxon>
        <taxon>Bacillota incertae sedis</taxon>
        <taxon>Caldicellulosiruptorales</taxon>
        <taxon>Caldicellulosiruptoraceae</taxon>
        <taxon>Caldicellulosiruptor</taxon>
    </lineage>
</organism>
<dbReference type="InterPro" id="IPR002625">
    <property type="entry name" value="Smr_dom"/>
</dbReference>
<evidence type="ECO:0000259" key="9">
    <source>
        <dbReference type="PROSITE" id="PS50828"/>
    </source>
</evidence>
<proteinExistence type="inferred from homology"/>
<dbReference type="EC" id="3.6.4.-" evidence="7"/>
<dbReference type="PROSITE" id="PS50828">
    <property type="entry name" value="SMR"/>
    <property type="match status" value="1"/>
</dbReference>
<comment type="function">
    <text evidence="7">Endonuclease that is involved in the suppression of homologous recombination and thus may have a key role in the control of bacterial genetic diversity.</text>
</comment>
<feature type="compositionally biased region" description="Basic and acidic residues" evidence="8">
    <location>
        <begin position="630"/>
        <end position="640"/>
    </location>
</feature>
<comment type="similarity">
    <text evidence="7">Belongs to the DNA mismatch repair MutS family. MutS2 subfamily.</text>
</comment>
<dbReference type="SUPFAM" id="SSF48334">
    <property type="entry name" value="DNA repair protein MutS, domain III"/>
    <property type="match status" value="1"/>
</dbReference>
<dbReference type="EC" id="3.1.-.-" evidence="7"/>
<dbReference type="Proteomes" id="UP001164909">
    <property type="component" value="Chromosome"/>
</dbReference>
<dbReference type="EMBL" id="CP113865">
    <property type="protein sequence ID" value="WAM33027.1"/>
    <property type="molecule type" value="Genomic_DNA"/>
</dbReference>
<feature type="binding site" evidence="7">
    <location>
        <begin position="331"/>
        <end position="338"/>
    </location>
    <ligand>
        <name>ATP</name>
        <dbReference type="ChEBI" id="CHEBI:30616"/>
    </ligand>
</feature>
<dbReference type="SMART" id="SM00463">
    <property type="entry name" value="SMR"/>
    <property type="match status" value="1"/>
</dbReference>
<comment type="subunit">
    <text evidence="7">Homodimer. Binds to stalled ribosomes, contacting rRNA.</text>
</comment>
<evidence type="ECO:0000256" key="7">
    <source>
        <dbReference type="HAMAP-Rule" id="MF_00092"/>
    </source>
</evidence>
<keyword evidence="4 7" id="KW-0067">ATP-binding</keyword>
<dbReference type="InterPro" id="IPR005747">
    <property type="entry name" value="MutS2"/>
</dbReference>
<dbReference type="SMART" id="SM00534">
    <property type="entry name" value="MUTSac"/>
    <property type="match status" value="1"/>
</dbReference>
<dbReference type="PROSITE" id="PS00486">
    <property type="entry name" value="DNA_MISMATCH_REPAIR_2"/>
    <property type="match status" value="1"/>
</dbReference>
<dbReference type="SUPFAM" id="SSF160443">
    <property type="entry name" value="SMR domain-like"/>
    <property type="match status" value="1"/>
</dbReference>
<dbReference type="Pfam" id="PF20297">
    <property type="entry name" value="MSSS"/>
    <property type="match status" value="1"/>
</dbReference>
<accession>A0ABY7BJL8</accession>
<name>A0ABY7BJL8_9FIRM</name>